<feature type="compositionally biased region" description="Polar residues" evidence="1">
    <location>
        <begin position="26"/>
        <end position="36"/>
    </location>
</feature>
<reference evidence="2 3" key="2">
    <citation type="submission" date="2017-10" db="EMBL/GenBank/DDBJ databases">
        <title>Extensive intraspecific genome diversity in a model arbuscular mycorrhizal fungus.</title>
        <authorList>
            <person name="Chen E.C.H."/>
            <person name="Morin E."/>
            <person name="Baudet D."/>
            <person name="Noel J."/>
            <person name="Ndikumana S."/>
            <person name="Charron P."/>
            <person name="St-Onge C."/>
            <person name="Giorgi J."/>
            <person name="Grigoriev I.V."/>
            <person name="Roux C."/>
            <person name="Martin F.M."/>
            <person name="Corradi N."/>
        </authorList>
    </citation>
    <scope>NUCLEOTIDE SEQUENCE [LARGE SCALE GENOMIC DNA]</scope>
    <source>
        <strain evidence="2 3">C2</strain>
    </source>
</reference>
<feature type="region of interest" description="Disordered" evidence="1">
    <location>
        <begin position="1"/>
        <end position="40"/>
    </location>
</feature>
<dbReference type="EMBL" id="LLXL01000091">
    <property type="protein sequence ID" value="PKK78239.1"/>
    <property type="molecule type" value="Genomic_DNA"/>
</dbReference>
<accession>A0A2N1NWH4</accession>
<dbReference type="Proteomes" id="UP000233469">
    <property type="component" value="Unassembled WGS sequence"/>
</dbReference>
<protein>
    <submittedName>
        <fullName evidence="2">Uncharacterized protein</fullName>
    </submittedName>
</protein>
<evidence type="ECO:0000256" key="1">
    <source>
        <dbReference type="SAM" id="MobiDB-lite"/>
    </source>
</evidence>
<feature type="compositionally biased region" description="Polar residues" evidence="1">
    <location>
        <begin position="1"/>
        <end position="10"/>
    </location>
</feature>
<name>A0A2N1NWH4_9GLOM</name>
<feature type="compositionally biased region" description="Low complexity" evidence="1">
    <location>
        <begin position="11"/>
        <end position="25"/>
    </location>
</feature>
<reference evidence="2 3" key="1">
    <citation type="submission" date="2016-04" db="EMBL/GenBank/DDBJ databases">
        <title>Genome analyses suggest a sexual origin of heterokaryosis in a supposedly ancient asexual fungus.</title>
        <authorList>
            <person name="Ropars J."/>
            <person name="Sedzielewska K."/>
            <person name="Noel J."/>
            <person name="Charron P."/>
            <person name="Farinelli L."/>
            <person name="Marton T."/>
            <person name="Kruger M."/>
            <person name="Pelin A."/>
            <person name="Brachmann A."/>
            <person name="Corradi N."/>
        </authorList>
    </citation>
    <scope>NUCLEOTIDE SEQUENCE [LARGE SCALE GENOMIC DNA]</scope>
    <source>
        <strain evidence="2 3">C2</strain>
    </source>
</reference>
<proteinExistence type="predicted"/>
<evidence type="ECO:0000313" key="3">
    <source>
        <dbReference type="Proteomes" id="UP000233469"/>
    </source>
</evidence>
<sequence length="69" mass="7588">MQNDNVTKVTNSFNNSNSSSSNFNSVTENHGKSSMNEEMDCSFHEKGCFNKEEPIPEVSPANVPDSDMA</sequence>
<comment type="caution">
    <text evidence="2">The sequence shown here is derived from an EMBL/GenBank/DDBJ whole genome shotgun (WGS) entry which is preliminary data.</text>
</comment>
<evidence type="ECO:0000313" key="2">
    <source>
        <dbReference type="EMBL" id="PKK78239.1"/>
    </source>
</evidence>
<dbReference type="AlphaFoldDB" id="A0A2N1NWH4"/>
<organism evidence="2 3">
    <name type="scientific">Rhizophagus irregularis</name>
    <dbReference type="NCBI Taxonomy" id="588596"/>
    <lineage>
        <taxon>Eukaryota</taxon>
        <taxon>Fungi</taxon>
        <taxon>Fungi incertae sedis</taxon>
        <taxon>Mucoromycota</taxon>
        <taxon>Glomeromycotina</taxon>
        <taxon>Glomeromycetes</taxon>
        <taxon>Glomerales</taxon>
        <taxon>Glomeraceae</taxon>
        <taxon>Rhizophagus</taxon>
    </lineage>
</organism>
<gene>
    <name evidence="2" type="ORF">RhiirC2_730337</name>
</gene>